<keyword evidence="3 6" id="KW-1133">Transmembrane helix</keyword>
<evidence type="ECO:0000256" key="2">
    <source>
        <dbReference type="ARBA" id="ARBA00022692"/>
    </source>
</evidence>
<keyword evidence="4 6" id="KW-0472">Membrane</keyword>
<sequence>MHQPPHSTSPSVTAQEEHQEAKERSAPSSKVIHEAILKEGQEELARTSAALFWSGLAAGLSMGLSMIAKGVMMHYLPDSPGRLLVANLGYSLGFLVVVLGRQQLFTENTLTPILPLLEERTWRSLWNVLRLWGVVLVANLLGCLALALVVAHTDTFEPAIRAEFAHMGQEVLAPSFGIVLIRGIFAGWMIALMVWILPFADTGRIWVIIVITYVVGICQFSHVIAGTIEAFTLAASGGVSWGQALGGFTVPALLGNILGGVLLVAGLNNAQVVANDPDDNAAG</sequence>
<name>A0A2Z3GM75_9BACT</name>
<dbReference type="PANTHER" id="PTHR30520:SF2">
    <property type="entry name" value="INNER MEMBRANE PROTEIN YFDC"/>
    <property type="match status" value="1"/>
</dbReference>
<feature type="compositionally biased region" description="Polar residues" evidence="5">
    <location>
        <begin position="1"/>
        <end position="14"/>
    </location>
</feature>
<feature type="transmembrane region" description="Helical" evidence="6">
    <location>
        <begin position="171"/>
        <end position="197"/>
    </location>
</feature>
<feature type="compositionally biased region" description="Basic and acidic residues" evidence="5">
    <location>
        <begin position="15"/>
        <end position="29"/>
    </location>
</feature>
<gene>
    <name evidence="7" type="ORF">DDQ68_03915</name>
</gene>
<dbReference type="Pfam" id="PF01226">
    <property type="entry name" value="Form_Nir_trans"/>
    <property type="match status" value="1"/>
</dbReference>
<evidence type="ECO:0000256" key="3">
    <source>
        <dbReference type="ARBA" id="ARBA00022989"/>
    </source>
</evidence>
<dbReference type="AlphaFoldDB" id="A0A2Z3GM75"/>
<feature type="transmembrane region" description="Helical" evidence="6">
    <location>
        <begin position="203"/>
        <end position="224"/>
    </location>
</feature>
<accession>A0A2Z3GM75</accession>
<dbReference type="GO" id="GO:0005886">
    <property type="term" value="C:plasma membrane"/>
    <property type="evidence" value="ECO:0007669"/>
    <property type="project" value="TreeGrafter"/>
</dbReference>
<organism evidence="7 8">
    <name type="scientific">Hymenobacter nivis</name>
    <dbReference type="NCBI Taxonomy" id="1850093"/>
    <lineage>
        <taxon>Bacteria</taxon>
        <taxon>Pseudomonadati</taxon>
        <taxon>Bacteroidota</taxon>
        <taxon>Cytophagia</taxon>
        <taxon>Cytophagales</taxon>
        <taxon>Hymenobacteraceae</taxon>
        <taxon>Hymenobacter</taxon>
    </lineage>
</organism>
<dbReference type="KEGG" id="hnv:DDQ68_03915"/>
<protein>
    <submittedName>
        <fullName evidence="7">Transporter</fullName>
    </submittedName>
</protein>
<evidence type="ECO:0000256" key="6">
    <source>
        <dbReference type="SAM" id="Phobius"/>
    </source>
</evidence>
<feature type="transmembrane region" description="Helical" evidence="6">
    <location>
        <begin position="83"/>
        <end position="100"/>
    </location>
</feature>
<comment type="subcellular location">
    <subcellularLocation>
        <location evidence="1">Membrane</location>
        <topology evidence="1">Multi-pass membrane protein</topology>
    </subcellularLocation>
</comment>
<dbReference type="Proteomes" id="UP000245999">
    <property type="component" value="Chromosome"/>
</dbReference>
<feature type="region of interest" description="Disordered" evidence="5">
    <location>
        <begin position="1"/>
        <end position="29"/>
    </location>
</feature>
<evidence type="ECO:0000256" key="1">
    <source>
        <dbReference type="ARBA" id="ARBA00004141"/>
    </source>
</evidence>
<dbReference type="EMBL" id="CP029145">
    <property type="protein sequence ID" value="AWM32015.1"/>
    <property type="molecule type" value="Genomic_DNA"/>
</dbReference>
<evidence type="ECO:0000256" key="4">
    <source>
        <dbReference type="ARBA" id="ARBA00023136"/>
    </source>
</evidence>
<dbReference type="RefSeq" id="WP_109655033.1">
    <property type="nucleotide sequence ID" value="NZ_CP029145.1"/>
</dbReference>
<evidence type="ECO:0000256" key="5">
    <source>
        <dbReference type="SAM" id="MobiDB-lite"/>
    </source>
</evidence>
<evidence type="ECO:0000313" key="7">
    <source>
        <dbReference type="EMBL" id="AWM32015.1"/>
    </source>
</evidence>
<dbReference type="GO" id="GO:0015499">
    <property type="term" value="F:formate transmembrane transporter activity"/>
    <property type="evidence" value="ECO:0007669"/>
    <property type="project" value="TreeGrafter"/>
</dbReference>
<keyword evidence="2 6" id="KW-0812">Transmembrane</keyword>
<feature type="transmembrane region" description="Helical" evidence="6">
    <location>
        <begin position="245"/>
        <end position="267"/>
    </location>
</feature>
<dbReference type="OrthoDB" id="9786493at2"/>
<dbReference type="InterPro" id="IPR000292">
    <property type="entry name" value="For/NO2_transpt"/>
</dbReference>
<dbReference type="PANTHER" id="PTHR30520">
    <property type="entry name" value="FORMATE TRANSPORTER-RELATED"/>
    <property type="match status" value="1"/>
</dbReference>
<feature type="transmembrane region" description="Helical" evidence="6">
    <location>
        <begin position="131"/>
        <end position="151"/>
    </location>
</feature>
<evidence type="ECO:0000313" key="8">
    <source>
        <dbReference type="Proteomes" id="UP000245999"/>
    </source>
</evidence>
<keyword evidence="8" id="KW-1185">Reference proteome</keyword>
<proteinExistence type="predicted"/>
<reference evidence="8" key="1">
    <citation type="submission" date="2018-04" db="EMBL/GenBank/DDBJ databases">
        <title>Complete genome of Antarctic heterotrophic bacterium Hymenobacter nivis.</title>
        <authorList>
            <person name="Terashima M."/>
        </authorList>
    </citation>
    <scope>NUCLEOTIDE SEQUENCE [LARGE SCALE GENOMIC DNA]</scope>
    <source>
        <strain evidence="8">NBRC 111535</strain>
    </source>
</reference>
<dbReference type="InterPro" id="IPR023271">
    <property type="entry name" value="Aquaporin-like"/>
</dbReference>
<feature type="transmembrane region" description="Helical" evidence="6">
    <location>
        <begin position="50"/>
        <end position="71"/>
    </location>
</feature>
<dbReference type="Gene3D" id="1.20.1080.10">
    <property type="entry name" value="Glycerol uptake facilitator protein"/>
    <property type="match status" value="1"/>
</dbReference>